<name>A0A2P2P3C1_RHIMU</name>
<proteinExistence type="predicted"/>
<dbReference type="EMBL" id="GGEC01068743">
    <property type="protein sequence ID" value="MBX49227.1"/>
    <property type="molecule type" value="Transcribed_RNA"/>
</dbReference>
<accession>A0A2P2P3C1</accession>
<reference evidence="1" key="1">
    <citation type="submission" date="2018-02" db="EMBL/GenBank/DDBJ databases">
        <title>Rhizophora mucronata_Transcriptome.</title>
        <authorList>
            <person name="Meera S.P."/>
            <person name="Sreeshan A."/>
            <person name="Augustine A."/>
        </authorList>
    </citation>
    <scope>NUCLEOTIDE SEQUENCE</scope>
    <source>
        <tissue evidence="1">Leaf</tissue>
    </source>
</reference>
<sequence>MEAFLGDGTFTTMSVQFLTTQENNSEKKNHKLTNLKRSMLKDWLAPNSQTTFRRPKNGKFSGRESVLALYRENNKIQRKINERLKL</sequence>
<evidence type="ECO:0000313" key="1">
    <source>
        <dbReference type="EMBL" id="MBX49227.1"/>
    </source>
</evidence>
<dbReference type="AlphaFoldDB" id="A0A2P2P3C1"/>
<organism evidence="1">
    <name type="scientific">Rhizophora mucronata</name>
    <name type="common">Asiatic mangrove</name>
    <dbReference type="NCBI Taxonomy" id="61149"/>
    <lineage>
        <taxon>Eukaryota</taxon>
        <taxon>Viridiplantae</taxon>
        <taxon>Streptophyta</taxon>
        <taxon>Embryophyta</taxon>
        <taxon>Tracheophyta</taxon>
        <taxon>Spermatophyta</taxon>
        <taxon>Magnoliopsida</taxon>
        <taxon>eudicotyledons</taxon>
        <taxon>Gunneridae</taxon>
        <taxon>Pentapetalae</taxon>
        <taxon>rosids</taxon>
        <taxon>fabids</taxon>
        <taxon>Malpighiales</taxon>
        <taxon>Rhizophoraceae</taxon>
        <taxon>Rhizophora</taxon>
    </lineage>
</organism>
<protein>
    <submittedName>
        <fullName evidence="1">Uncharacterized protein</fullName>
    </submittedName>
</protein>